<comment type="caution">
    <text evidence="3">The sequence shown here is derived from an EMBL/GenBank/DDBJ whole genome shotgun (WGS) entry which is preliminary data.</text>
</comment>
<reference evidence="3 4" key="1">
    <citation type="submission" date="2020-03" db="EMBL/GenBank/DDBJ databases">
        <title>WGS of actinomycetes isolated from Thailand.</title>
        <authorList>
            <person name="Thawai C."/>
        </authorList>
    </citation>
    <scope>NUCLEOTIDE SEQUENCE [LARGE SCALE GENOMIC DNA]</scope>
    <source>
        <strain evidence="3 4">FMUSA5-5</strain>
    </source>
</reference>
<evidence type="ECO:0000313" key="3">
    <source>
        <dbReference type="EMBL" id="NJP97737.1"/>
    </source>
</evidence>
<dbReference type="SUPFAM" id="SSF56281">
    <property type="entry name" value="Metallo-hydrolase/oxidoreductase"/>
    <property type="match status" value="1"/>
</dbReference>
<dbReference type="InterPro" id="IPR001279">
    <property type="entry name" value="Metallo-B-lactamas"/>
</dbReference>
<evidence type="ECO:0000256" key="1">
    <source>
        <dbReference type="SAM" id="MobiDB-lite"/>
    </source>
</evidence>
<protein>
    <submittedName>
        <fullName evidence="3">MBL fold metallo-hydrolase</fullName>
    </submittedName>
</protein>
<dbReference type="PANTHER" id="PTHR42951">
    <property type="entry name" value="METALLO-BETA-LACTAMASE DOMAIN-CONTAINING"/>
    <property type="match status" value="1"/>
</dbReference>
<accession>A0ABX1BN82</accession>
<feature type="domain" description="Metallo-beta-lactamase" evidence="2">
    <location>
        <begin position="49"/>
        <end position="237"/>
    </location>
</feature>
<dbReference type="Proteomes" id="UP000696294">
    <property type="component" value="Unassembled WGS sequence"/>
</dbReference>
<evidence type="ECO:0000259" key="2">
    <source>
        <dbReference type="SMART" id="SM00849"/>
    </source>
</evidence>
<dbReference type="EMBL" id="JAATEP010000072">
    <property type="protein sequence ID" value="NJP97737.1"/>
    <property type="molecule type" value="Genomic_DNA"/>
</dbReference>
<evidence type="ECO:0000313" key="4">
    <source>
        <dbReference type="Proteomes" id="UP000696294"/>
    </source>
</evidence>
<dbReference type="InterPro" id="IPR036866">
    <property type="entry name" value="RibonucZ/Hydroxyglut_hydro"/>
</dbReference>
<dbReference type="CDD" id="cd16282">
    <property type="entry name" value="metallo-hydrolase-like_MBL-fold"/>
    <property type="match status" value="1"/>
</dbReference>
<dbReference type="Gene3D" id="3.60.15.10">
    <property type="entry name" value="Ribonuclease Z/Hydroxyacylglutathione hydrolase-like"/>
    <property type="match status" value="1"/>
</dbReference>
<dbReference type="Pfam" id="PF00753">
    <property type="entry name" value="Lactamase_B"/>
    <property type="match status" value="1"/>
</dbReference>
<sequence>MSTKIPERESAERPAGYQEPSLSPTGLEHIPHTFARGVHALMANMPPKDNNGLIVGSRAALLIDAGFTPQVARRLQAQVAELSDVPLRYLVNTTYHGDHTFGNASYPEEVTVVSSRANRDNMTDLAREKQIRSGHLPGEEALLDEVRSWRLPDVTFDERAEIDLGGRIVQLWQFGPGNGPGDTVVYVPDVGVAWTGNYITHAGVAPMLLQGGPEPYLQSLRKMRQTLPGLRTVVPGHGPMGDGPAAIDFLTTYFSRLLEEMAQLRDLEVEEAIAATTNPWDQGLDPSLSAALAAYGLPAGRAEKSMLEICRNLHRLNALATYRALYG</sequence>
<name>A0ABX1BN82_9ACTN</name>
<organism evidence="3 4">
    <name type="scientific">Nonomuraea composti</name>
    <dbReference type="NCBI Taxonomy" id="2720023"/>
    <lineage>
        <taxon>Bacteria</taxon>
        <taxon>Bacillati</taxon>
        <taxon>Actinomycetota</taxon>
        <taxon>Actinomycetes</taxon>
        <taxon>Streptosporangiales</taxon>
        <taxon>Streptosporangiaceae</taxon>
        <taxon>Nonomuraea</taxon>
    </lineage>
</organism>
<gene>
    <name evidence="3" type="ORF">HCN51_51395</name>
</gene>
<dbReference type="InterPro" id="IPR050855">
    <property type="entry name" value="NDM-1-like"/>
</dbReference>
<feature type="region of interest" description="Disordered" evidence="1">
    <location>
        <begin position="1"/>
        <end position="29"/>
    </location>
</feature>
<proteinExistence type="predicted"/>
<feature type="compositionally biased region" description="Basic and acidic residues" evidence="1">
    <location>
        <begin position="1"/>
        <end position="12"/>
    </location>
</feature>
<dbReference type="PANTHER" id="PTHR42951:SF4">
    <property type="entry name" value="ACYL-COENZYME A THIOESTERASE MBLAC2"/>
    <property type="match status" value="1"/>
</dbReference>
<keyword evidence="4" id="KW-1185">Reference proteome</keyword>
<dbReference type="SMART" id="SM00849">
    <property type="entry name" value="Lactamase_B"/>
    <property type="match status" value="1"/>
</dbReference>